<dbReference type="Proteomes" id="UP000468388">
    <property type="component" value="Unassembled WGS sequence"/>
</dbReference>
<evidence type="ECO:0000313" key="2">
    <source>
        <dbReference type="Proteomes" id="UP000468388"/>
    </source>
</evidence>
<evidence type="ECO:0000313" key="1">
    <source>
        <dbReference type="EMBL" id="MVT42355.1"/>
    </source>
</evidence>
<proteinExistence type="predicted"/>
<sequence length="337" mass="38141">MKRDLLILFALLCCALITTYILAKGADPDRIFTSHKRNYDRFTLQSVDTVLFPGRVSIMKAAQGNIYGYVYSKKTIFRYNTNLHQIDSFFTNRILPMEIVTRLEVDTGTHTFYIFGDTGKKIVTYQAGSGKPDSIMYADTAHTYKDISRTTYMITNFDTSKKVAQLKLRNFNAPAQDTTLFEFPRFEDGGLSADGFYTKNTGNQFYIPFYNGGIIRYDKIHNDIRLMHTIDNTPPSNIAVPSGNIYTRSSKSIIVNSTATADDQYLYILSYVLSEDAVASNYRGPAVDVYNIQDGQYEGSFRFPGYQNKPVLQLAKCADTLIAAYENNILLFKLTGK</sequence>
<dbReference type="OrthoDB" id="636278at2"/>
<gene>
    <name evidence="1" type="ORF">GO495_17315</name>
</gene>
<accession>A0A6N8JAP0</accession>
<protein>
    <recommendedName>
        <fullName evidence="3">6-bladed beta-propeller</fullName>
    </recommendedName>
</protein>
<keyword evidence="2" id="KW-1185">Reference proteome</keyword>
<evidence type="ECO:0008006" key="3">
    <source>
        <dbReference type="Google" id="ProtNLM"/>
    </source>
</evidence>
<comment type="caution">
    <text evidence="1">The sequence shown here is derived from an EMBL/GenBank/DDBJ whole genome shotgun (WGS) entry which is preliminary data.</text>
</comment>
<dbReference type="EMBL" id="WRXO01000004">
    <property type="protein sequence ID" value="MVT42355.1"/>
    <property type="molecule type" value="Genomic_DNA"/>
</dbReference>
<dbReference type="RefSeq" id="WP_157300977.1">
    <property type="nucleotide sequence ID" value="NZ_BAAAZB010000005.1"/>
</dbReference>
<organism evidence="1 2">
    <name type="scientific">Chitinophaga oryziterrae</name>
    <dbReference type="NCBI Taxonomy" id="1031224"/>
    <lineage>
        <taxon>Bacteria</taxon>
        <taxon>Pseudomonadati</taxon>
        <taxon>Bacteroidota</taxon>
        <taxon>Chitinophagia</taxon>
        <taxon>Chitinophagales</taxon>
        <taxon>Chitinophagaceae</taxon>
        <taxon>Chitinophaga</taxon>
    </lineage>
</organism>
<dbReference type="AlphaFoldDB" id="A0A6N8JAP0"/>
<name>A0A6N8JAP0_9BACT</name>
<reference evidence="1 2" key="1">
    <citation type="submission" date="2019-12" db="EMBL/GenBank/DDBJ databases">
        <title>The draft genomic sequence of strain Chitinophaga oryziterrae JCM 16595.</title>
        <authorList>
            <person name="Zhang X."/>
        </authorList>
    </citation>
    <scope>NUCLEOTIDE SEQUENCE [LARGE SCALE GENOMIC DNA]</scope>
    <source>
        <strain evidence="1 2">JCM 16595</strain>
    </source>
</reference>